<accession>A0A4Y6UYE3</accession>
<organism evidence="6 7">
    <name type="scientific">Saccharibacillus brassicae</name>
    <dbReference type="NCBI Taxonomy" id="2583377"/>
    <lineage>
        <taxon>Bacteria</taxon>
        <taxon>Bacillati</taxon>
        <taxon>Bacillota</taxon>
        <taxon>Bacilli</taxon>
        <taxon>Bacillales</taxon>
        <taxon>Paenibacillaceae</taxon>
        <taxon>Saccharibacillus</taxon>
    </lineage>
</organism>
<protein>
    <submittedName>
        <fullName evidence="6">MBL fold metallo-hydrolase</fullName>
    </submittedName>
</protein>
<dbReference type="EMBL" id="CP041217">
    <property type="protein sequence ID" value="QDH22779.1"/>
    <property type="molecule type" value="Genomic_DNA"/>
</dbReference>
<dbReference type="InterPro" id="IPR050855">
    <property type="entry name" value="NDM-1-like"/>
</dbReference>
<dbReference type="Gene3D" id="3.60.15.10">
    <property type="entry name" value="Ribonuclease Z/Hydroxyacylglutathione hydrolase-like"/>
    <property type="match status" value="1"/>
</dbReference>
<evidence type="ECO:0000256" key="2">
    <source>
        <dbReference type="ARBA" id="ARBA00034301"/>
    </source>
</evidence>
<dbReference type="SUPFAM" id="SSF56281">
    <property type="entry name" value="Metallo-hydrolase/oxidoreductase"/>
    <property type="match status" value="1"/>
</dbReference>
<feature type="domain" description="Metallo-beta-lactamase" evidence="5">
    <location>
        <begin position="20"/>
        <end position="202"/>
    </location>
</feature>
<evidence type="ECO:0000256" key="3">
    <source>
        <dbReference type="ARBA" id="ARBA00048505"/>
    </source>
</evidence>
<evidence type="ECO:0000256" key="1">
    <source>
        <dbReference type="ARBA" id="ARBA00034221"/>
    </source>
</evidence>
<dbReference type="AlphaFoldDB" id="A0A4Y6UYE3"/>
<evidence type="ECO:0000259" key="5">
    <source>
        <dbReference type="SMART" id="SM00849"/>
    </source>
</evidence>
<dbReference type="Pfam" id="PF00753">
    <property type="entry name" value="Lactamase_B"/>
    <property type="match status" value="1"/>
</dbReference>
<evidence type="ECO:0000313" key="7">
    <source>
        <dbReference type="Proteomes" id="UP000316968"/>
    </source>
</evidence>
<dbReference type="PANTHER" id="PTHR42951">
    <property type="entry name" value="METALLO-BETA-LACTAMASE DOMAIN-CONTAINING"/>
    <property type="match status" value="1"/>
</dbReference>
<dbReference type="InterPro" id="IPR001279">
    <property type="entry name" value="Metallo-B-lactamas"/>
</dbReference>
<dbReference type="Proteomes" id="UP000316968">
    <property type="component" value="Chromosome"/>
</dbReference>
<reference evidence="6 7" key="1">
    <citation type="submission" date="2019-06" db="EMBL/GenBank/DDBJ databases">
        <title>Saccharibacillus brassicae sp. nov., an endophytic bacterium isolated from Chinese cabbage seeds (Brassica pekinensis).</title>
        <authorList>
            <person name="Jiang L."/>
            <person name="Lee J."/>
            <person name="Kim S.W."/>
        </authorList>
    </citation>
    <scope>NUCLEOTIDE SEQUENCE [LARGE SCALE GENOMIC DNA]</scope>
    <source>
        <strain evidence="7">KCTC 43072 / ATSA2</strain>
    </source>
</reference>
<dbReference type="CDD" id="cd07721">
    <property type="entry name" value="yflN-like_MBL-fold"/>
    <property type="match status" value="1"/>
</dbReference>
<keyword evidence="7" id="KW-1185">Reference proteome</keyword>
<gene>
    <name evidence="6" type="ORF">FFV09_19175</name>
</gene>
<dbReference type="KEGG" id="saca:FFV09_19175"/>
<keyword evidence="6" id="KW-0378">Hydrolase</keyword>
<dbReference type="InterPro" id="IPR036866">
    <property type="entry name" value="RibonucZ/Hydroxyglut_hydro"/>
</dbReference>
<dbReference type="GO" id="GO:0016787">
    <property type="term" value="F:hydrolase activity"/>
    <property type="evidence" value="ECO:0007669"/>
    <property type="project" value="UniProtKB-KW"/>
</dbReference>
<comment type="function">
    <text evidence="2">Counteracts the endogenous Pycsar antiviral defense system. Phosphodiesterase that enables metal-dependent hydrolysis of host cyclic nucleotide Pycsar defense signals such as cCMP and cUMP.</text>
</comment>
<dbReference type="SMART" id="SM00849">
    <property type="entry name" value="Lactamase_B"/>
    <property type="match status" value="1"/>
</dbReference>
<dbReference type="OrthoDB" id="9802248at2"/>
<evidence type="ECO:0000313" key="6">
    <source>
        <dbReference type="EMBL" id="QDH22779.1"/>
    </source>
</evidence>
<comment type="catalytic activity">
    <reaction evidence="1">
        <text>3',5'-cyclic CMP + H2O = CMP + H(+)</text>
        <dbReference type="Rhea" id="RHEA:72675"/>
        <dbReference type="ChEBI" id="CHEBI:15377"/>
        <dbReference type="ChEBI" id="CHEBI:15378"/>
        <dbReference type="ChEBI" id="CHEBI:58003"/>
        <dbReference type="ChEBI" id="CHEBI:60377"/>
    </reaction>
    <physiologicalReaction direction="left-to-right" evidence="1">
        <dbReference type="Rhea" id="RHEA:72676"/>
    </physiologicalReaction>
</comment>
<name>A0A4Y6UYE3_SACBS</name>
<sequence length="242" mass="26609">MGVKVISERIRSVGIWVGLPIEVWIVAEPDGVTLVDTGLSMMAGAILQEIDRMNAGPLKRIVLTHGHADHVGGLKRILAQRPVPVYMHEREIPYAEGDLAYPGKSQARAHVEKGILQPLPAAPKHGPARIGELDVYFTPGHSPGHVVYGHGADKVLLAGDLFNAKRGRLIPPRFTPDPELALQSAGVLRDFDPERMQVCHGGTVYRPAGQLDDLEREAEASKRAQARLQEMRDKRNSKKSRR</sequence>
<proteinExistence type="predicted"/>
<evidence type="ECO:0000256" key="4">
    <source>
        <dbReference type="SAM" id="MobiDB-lite"/>
    </source>
</evidence>
<feature type="region of interest" description="Disordered" evidence="4">
    <location>
        <begin position="216"/>
        <end position="242"/>
    </location>
</feature>
<comment type="catalytic activity">
    <reaction evidence="3">
        <text>3',5'-cyclic UMP + H2O = UMP + H(+)</text>
        <dbReference type="Rhea" id="RHEA:70575"/>
        <dbReference type="ChEBI" id="CHEBI:15377"/>
        <dbReference type="ChEBI" id="CHEBI:15378"/>
        <dbReference type="ChEBI" id="CHEBI:57865"/>
        <dbReference type="ChEBI" id="CHEBI:184387"/>
    </reaction>
    <physiologicalReaction direction="left-to-right" evidence="3">
        <dbReference type="Rhea" id="RHEA:70576"/>
    </physiologicalReaction>
</comment>
<dbReference type="PANTHER" id="PTHR42951:SF9">
    <property type="entry name" value="METAL-DEPENDENT HYDROLASE"/>
    <property type="match status" value="1"/>
</dbReference>
<dbReference type="RefSeq" id="WP_141449320.1">
    <property type="nucleotide sequence ID" value="NZ_CP041217.1"/>
</dbReference>